<evidence type="ECO:0000259" key="6">
    <source>
        <dbReference type="Pfam" id="PF02601"/>
    </source>
</evidence>
<dbReference type="HAMAP" id="MF_00378">
    <property type="entry name" value="Exonuc_7_L"/>
    <property type="match status" value="1"/>
</dbReference>
<name>J9H320_9ZZZZ</name>
<organism evidence="8">
    <name type="scientific">gut metagenome</name>
    <dbReference type="NCBI Taxonomy" id="749906"/>
    <lineage>
        <taxon>unclassified sequences</taxon>
        <taxon>metagenomes</taxon>
        <taxon>organismal metagenomes</taxon>
    </lineage>
</organism>
<dbReference type="GO" id="GO:0008855">
    <property type="term" value="F:exodeoxyribonuclease VII activity"/>
    <property type="evidence" value="ECO:0007669"/>
    <property type="project" value="InterPro"/>
</dbReference>
<evidence type="ECO:0000313" key="8">
    <source>
        <dbReference type="EMBL" id="EJX10328.1"/>
    </source>
</evidence>
<dbReference type="InterPro" id="IPR025824">
    <property type="entry name" value="OB-fold_nuc-bd_dom"/>
</dbReference>
<dbReference type="GO" id="GO:0006308">
    <property type="term" value="P:DNA catabolic process"/>
    <property type="evidence" value="ECO:0007669"/>
    <property type="project" value="InterPro"/>
</dbReference>
<dbReference type="GO" id="GO:0009318">
    <property type="term" value="C:exodeoxyribonuclease VII complex"/>
    <property type="evidence" value="ECO:0007669"/>
    <property type="project" value="InterPro"/>
</dbReference>
<evidence type="ECO:0000256" key="4">
    <source>
        <dbReference type="ARBA" id="ARBA00022839"/>
    </source>
</evidence>
<dbReference type="Pfam" id="PF13742">
    <property type="entry name" value="tRNA_anti_2"/>
    <property type="match status" value="1"/>
</dbReference>
<dbReference type="GO" id="GO:0003676">
    <property type="term" value="F:nucleic acid binding"/>
    <property type="evidence" value="ECO:0007669"/>
    <property type="project" value="InterPro"/>
</dbReference>
<evidence type="ECO:0000256" key="3">
    <source>
        <dbReference type="ARBA" id="ARBA00022801"/>
    </source>
</evidence>
<accession>J9H320</accession>
<dbReference type="EMBL" id="AMCI01000207">
    <property type="protein sequence ID" value="EJX10328.1"/>
    <property type="molecule type" value="Genomic_DNA"/>
</dbReference>
<keyword evidence="1" id="KW-0963">Cytoplasm</keyword>
<keyword evidence="5" id="KW-0175">Coiled coil</keyword>
<evidence type="ECO:0000256" key="2">
    <source>
        <dbReference type="ARBA" id="ARBA00022722"/>
    </source>
</evidence>
<protein>
    <submittedName>
        <fullName evidence="8">Exodeoxyribonuclease VII, large subunit</fullName>
    </submittedName>
</protein>
<dbReference type="Pfam" id="PF02601">
    <property type="entry name" value="Exonuc_VII_L"/>
    <property type="match status" value="1"/>
</dbReference>
<comment type="caution">
    <text evidence="8">The sequence shown here is derived from an EMBL/GenBank/DDBJ whole genome shotgun (WGS) entry which is preliminary data.</text>
</comment>
<feature type="domain" description="Exonuclease VII large subunit C-terminal" evidence="6">
    <location>
        <begin position="139"/>
        <end position="426"/>
    </location>
</feature>
<keyword evidence="2" id="KW-0540">Nuclease</keyword>
<keyword evidence="4" id="KW-0269">Exonuclease</keyword>
<dbReference type="NCBIfam" id="TIGR00237">
    <property type="entry name" value="xseA"/>
    <property type="match status" value="1"/>
</dbReference>
<dbReference type="InterPro" id="IPR020579">
    <property type="entry name" value="Exonuc_VII_lsu_C"/>
</dbReference>
<proteinExistence type="inferred from homology"/>
<feature type="domain" description="OB-fold nucleic acid binding" evidence="7">
    <location>
        <begin position="5"/>
        <end position="111"/>
    </location>
</feature>
<dbReference type="PANTHER" id="PTHR30008:SF0">
    <property type="entry name" value="EXODEOXYRIBONUCLEASE 7 LARGE SUBUNIT"/>
    <property type="match status" value="1"/>
</dbReference>
<sequence length="430" mass="49256">MEPLSLFELNHLVREALDYTFRQEYWIAAEISELRVANNGHCYLEFVEKEERSNMIIAKARANIWRNNYQLIAQDFEQQTGQRLQAGIKVLVSAQVTFHELYGYSLNILDIDPTYTLGDLAKRKKEILKQLEDDGVLTLNKELELPRLLSRIAVISSSTAAGYGDFCNQLEQTPFRFTTQLFPAVMQGERIEETMIAALNQIAAEMEQWDAVVIIRGGGAVSDLNGFDTYLLASNVAQFPLPILTGIGHERDDTVIDMVAHTRLKTPTAVAAFLIERQRDELEEVRHLEDELNEAVIRRLEQERFRFEQNARRFQHAATQYTGKQRERLLRLTKQLEMRANALLLHQHYQLDTLPQRLERAVQQQLSQEKLHINHLEKHLQLAGPERMLQMGFTLTTCNGKVVRNAAQLKAGDKITTQFAKGKVTSTVDA</sequence>
<evidence type="ECO:0000256" key="1">
    <source>
        <dbReference type="ARBA" id="ARBA00022490"/>
    </source>
</evidence>
<dbReference type="InterPro" id="IPR003753">
    <property type="entry name" value="Exonuc_VII_L"/>
</dbReference>
<dbReference type="AlphaFoldDB" id="J9H320"/>
<dbReference type="CDD" id="cd04489">
    <property type="entry name" value="ExoVII_LU_OBF"/>
    <property type="match status" value="1"/>
</dbReference>
<dbReference type="PANTHER" id="PTHR30008">
    <property type="entry name" value="EXODEOXYRIBONUCLEASE 7 LARGE SUBUNIT"/>
    <property type="match status" value="1"/>
</dbReference>
<reference evidence="8" key="1">
    <citation type="journal article" date="2012" name="PLoS ONE">
        <title>Gene sets for utilization of primary and secondary nutrition supplies in the distal gut of endangered iberian lynx.</title>
        <authorList>
            <person name="Alcaide M."/>
            <person name="Messina E."/>
            <person name="Richter M."/>
            <person name="Bargiela R."/>
            <person name="Peplies J."/>
            <person name="Huws S.A."/>
            <person name="Newbold C.J."/>
            <person name="Golyshin P.N."/>
            <person name="Simon M.A."/>
            <person name="Lopez G."/>
            <person name="Yakimov M.M."/>
            <person name="Ferrer M."/>
        </authorList>
    </citation>
    <scope>NUCLEOTIDE SEQUENCE</scope>
</reference>
<evidence type="ECO:0000256" key="5">
    <source>
        <dbReference type="SAM" id="Coils"/>
    </source>
</evidence>
<keyword evidence="3" id="KW-0378">Hydrolase</keyword>
<gene>
    <name evidence="8" type="ORF">EVA_01479</name>
</gene>
<evidence type="ECO:0000259" key="7">
    <source>
        <dbReference type="Pfam" id="PF13742"/>
    </source>
</evidence>
<feature type="coiled-coil region" evidence="5">
    <location>
        <begin position="275"/>
        <end position="317"/>
    </location>
</feature>